<organism evidence="3 4">
    <name type="scientific">Rhodocyclus tenuis</name>
    <name type="common">Rhodospirillum tenue</name>
    <dbReference type="NCBI Taxonomy" id="1066"/>
    <lineage>
        <taxon>Bacteria</taxon>
        <taxon>Pseudomonadati</taxon>
        <taxon>Pseudomonadota</taxon>
        <taxon>Betaproteobacteria</taxon>
        <taxon>Rhodocyclales</taxon>
        <taxon>Rhodocyclaceae</taxon>
        <taxon>Rhodocyclus</taxon>
    </lineage>
</organism>
<feature type="region of interest" description="Disordered" evidence="1">
    <location>
        <begin position="30"/>
        <end position="51"/>
    </location>
</feature>
<reference evidence="3 4" key="1">
    <citation type="submission" date="2020-08" db="EMBL/GenBank/DDBJ databases">
        <title>Genome sequencing of Purple Non-Sulfur Bacteria from various extreme environments.</title>
        <authorList>
            <person name="Mayer M."/>
        </authorList>
    </citation>
    <scope>NUCLEOTIDE SEQUENCE [LARGE SCALE GENOMIC DNA]</scope>
    <source>
        <strain evidence="3 4">2761</strain>
    </source>
</reference>
<dbReference type="Proteomes" id="UP000587070">
    <property type="component" value="Unassembled WGS sequence"/>
</dbReference>
<feature type="region of interest" description="Disordered" evidence="1">
    <location>
        <begin position="75"/>
        <end position="95"/>
    </location>
</feature>
<evidence type="ECO:0008006" key="5">
    <source>
        <dbReference type="Google" id="ProtNLM"/>
    </source>
</evidence>
<comment type="caution">
    <text evidence="3">The sequence shown here is derived from an EMBL/GenBank/DDBJ whole genome shotgun (WGS) entry which is preliminary data.</text>
</comment>
<evidence type="ECO:0000313" key="4">
    <source>
        <dbReference type="Proteomes" id="UP000587070"/>
    </source>
</evidence>
<dbReference type="AlphaFoldDB" id="A0A840G2T2"/>
<protein>
    <recommendedName>
        <fullName evidence="5">MSHA biogenesis protein MshK</fullName>
    </recommendedName>
</protein>
<evidence type="ECO:0000313" key="3">
    <source>
        <dbReference type="EMBL" id="MBB4248707.1"/>
    </source>
</evidence>
<evidence type="ECO:0000256" key="1">
    <source>
        <dbReference type="SAM" id="MobiDB-lite"/>
    </source>
</evidence>
<feature type="chain" id="PRO_5032842310" description="MSHA biogenesis protein MshK" evidence="2">
    <location>
        <begin position="29"/>
        <end position="175"/>
    </location>
</feature>
<name>A0A840G2T2_RHOTE</name>
<sequence length="175" mass="18394">MSSLMFPLSRPIAAVLLSVVVMTPAAQAQTPAAEKPPASSRPAGAAAAPAAAATAAPGLPARQALLPRTAARRFDSTNDPFEVSPQLREGRTGNRYQSGGGASVLELNRFIRLKAVLLIRGHSAAQLQIRNQETITVMDKELIDLGDLGTYQVTIDHDGVALANPGLPQGRKVLR</sequence>
<dbReference type="OrthoDB" id="9962556at2"/>
<keyword evidence="4" id="KW-1185">Reference proteome</keyword>
<evidence type="ECO:0000256" key="2">
    <source>
        <dbReference type="SAM" id="SignalP"/>
    </source>
</evidence>
<accession>A0A840G2T2</accession>
<proteinExistence type="predicted"/>
<gene>
    <name evidence="3" type="ORF">GGD90_003107</name>
</gene>
<dbReference type="RefSeq" id="WP_153117610.1">
    <property type="nucleotide sequence ID" value="NZ_JACIGE010000013.1"/>
</dbReference>
<dbReference type="EMBL" id="JACIGE010000013">
    <property type="protein sequence ID" value="MBB4248707.1"/>
    <property type="molecule type" value="Genomic_DNA"/>
</dbReference>
<feature type="signal peptide" evidence="2">
    <location>
        <begin position="1"/>
        <end position="28"/>
    </location>
</feature>
<keyword evidence="2" id="KW-0732">Signal</keyword>